<evidence type="ECO:0000256" key="1">
    <source>
        <dbReference type="SAM" id="SignalP"/>
    </source>
</evidence>
<gene>
    <name evidence="2" type="ORF">DKK70_06365</name>
</gene>
<feature type="signal peptide" evidence="1">
    <location>
        <begin position="1"/>
        <end position="20"/>
    </location>
</feature>
<evidence type="ECO:0000313" key="3">
    <source>
        <dbReference type="Proteomes" id="UP000247932"/>
    </source>
</evidence>
<keyword evidence="1" id="KW-0732">Signal</keyword>
<organism evidence="2 3">
    <name type="scientific">Gilliamella apicola</name>
    <dbReference type="NCBI Taxonomy" id="1196095"/>
    <lineage>
        <taxon>Bacteria</taxon>
        <taxon>Pseudomonadati</taxon>
        <taxon>Pseudomonadota</taxon>
        <taxon>Gammaproteobacteria</taxon>
        <taxon>Orbales</taxon>
        <taxon>Orbaceae</taxon>
        <taxon>Gilliamella</taxon>
    </lineage>
</organism>
<evidence type="ECO:0008006" key="4">
    <source>
        <dbReference type="Google" id="ProtNLM"/>
    </source>
</evidence>
<dbReference type="OrthoDB" id="9151008at2"/>
<evidence type="ECO:0000313" key="2">
    <source>
        <dbReference type="EMBL" id="PXZ07473.1"/>
    </source>
</evidence>
<comment type="caution">
    <text evidence="2">The sequence shown here is derived from an EMBL/GenBank/DDBJ whole genome shotgun (WGS) entry which is preliminary data.</text>
</comment>
<dbReference type="STRING" id="1196095.GAPWK_1844"/>
<keyword evidence="3" id="KW-1185">Reference proteome</keyword>
<dbReference type="Proteomes" id="UP000247932">
    <property type="component" value="Unassembled WGS sequence"/>
</dbReference>
<sequence length="451" mass="51428">MKIKYLSLAVLNFICFVAIAADSNSANAEKGFSDKSFLDQNFFKDSKFEFSTRNHWKYLKENASQPKEVHSAWGQALTFNYKSGYLFDMLGFDFTYDNVIKLGASDYFATRNLLYNDGKKADKHNAHGFNKFTQRYAKVKLGNKDINFNGKAGWHSLKDMGIISSSQHLTRNSYLGYSGTFKYSNLALSLAYIDSTLPRESAKKVHFYSLDRKHVIDNIKTAEIAYNDKVIKLDYSYGIAKDYIKRHAIEFSYKPVEKLTFGSQIYGSTALKNHDKMKANVRDFDDSAWHYAADVEWKEADWSAKFGIAYTDANRKGAIGFYGRHLGKNNRGRYNGMAAAGADYMRDGEIVLSSVLGYDFFKDNTTGLYLNYGEFNYKHETLKNGEINVFNIFKPTSGTFKNLSILSKFGYGWSYKTMSSKDVTPKLRDGKAQRSPTLSAETVIDYRFNLL</sequence>
<protein>
    <recommendedName>
        <fullName evidence="4">Outer membrane porin, OprD family</fullName>
    </recommendedName>
</protein>
<dbReference type="Gene3D" id="2.40.160.10">
    <property type="entry name" value="Porin"/>
    <property type="match status" value="1"/>
</dbReference>
<reference evidence="2 3" key="1">
    <citation type="submission" date="2018-05" db="EMBL/GenBank/DDBJ databases">
        <title>Reference genomes for bee gut microbiota database.</title>
        <authorList>
            <person name="Ellegaard K.M."/>
        </authorList>
    </citation>
    <scope>NUCLEOTIDE SEQUENCE [LARGE SCALE GENOMIC DNA]</scope>
    <source>
        <strain evidence="2 3">ESL0182</strain>
    </source>
</reference>
<proteinExistence type="predicted"/>
<feature type="chain" id="PRO_5016101342" description="Outer membrane porin, OprD family" evidence="1">
    <location>
        <begin position="21"/>
        <end position="451"/>
    </location>
</feature>
<dbReference type="AlphaFoldDB" id="A0A2V4E4J0"/>
<dbReference type="EMBL" id="QGLR01000009">
    <property type="protein sequence ID" value="PXZ07473.1"/>
    <property type="molecule type" value="Genomic_DNA"/>
</dbReference>
<accession>A0A2V4E4J0</accession>
<dbReference type="InterPro" id="IPR023614">
    <property type="entry name" value="Porin_dom_sf"/>
</dbReference>
<name>A0A2V4E4J0_9GAMM</name>
<dbReference type="RefSeq" id="WP_110433233.1">
    <property type="nucleotide sequence ID" value="NZ_QGLR01000009.1"/>
</dbReference>